<dbReference type="STRING" id="29920.A0A329SDQ2"/>
<evidence type="ECO:0000313" key="3">
    <source>
        <dbReference type="EMBL" id="KAG2933586.1"/>
    </source>
</evidence>
<dbReference type="Proteomes" id="UP000697107">
    <property type="component" value="Unassembled WGS sequence"/>
</dbReference>
<dbReference type="PANTHER" id="PTHR34415">
    <property type="entry name" value="INTEGRASE CATALYTIC DOMAIN-CONTAINING PROTEIN"/>
    <property type="match status" value="1"/>
</dbReference>
<reference evidence="7 8" key="1">
    <citation type="submission" date="2018-01" db="EMBL/GenBank/DDBJ databases">
        <title>Draft genome of the strawberry crown rot pathogen Phytophthora cactorum.</title>
        <authorList>
            <person name="Armitage A.D."/>
            <person name="Lysoe E."/>
            <person name="Nellist C.F."/>
            <person name="Harrison R.J."/>
            <person name="Brurberg M.B."/>
        </authorList>
    </citation>
    <scope>NUCLEOTIDE SEQUENCE [LARGE SCALE GENOMIC DNA]</scope>
    <source>
        <strain evidence="7 8">10300</strain>
    </source>
</reference>
<dbReference type="EMBL" id="RCMV01000106">
    <property type="protein sequence ID" value="KAG3224607.1"/>
    <property type="molecule type" value="Genomic_DNA"/>
</dbReference>
<dbReference type="EMBL" id="RCMK01000116">
    <property type="protein sequence ID" value="KAG2948203.1"/>
    <property type="molecule type" value="Genomic_DNA"/>
</dbReference>
<organism evidence="7 8">
    <name type="scientific">Phytophthora cactorum</name>
    <dbReference type="NCBI Taxonomy" id="29920"/>
    <lineage>
        <taxon>Eukaryota</taxon>
        <taxon>Sar</taxon>
        <taxon>Stramenopiles</taxon>
        <taxon>Oomycota</taxon>
        <taxon>Peronosporomycetes</taxon>
        <taxon>Peronosporales</taxon>
        <taxon>Peronosporaceae</taxon>
        <taxon>Phytophthora</taxon>
    </lineage>
</organism>
<dbReference type="Proteomes" id="UP000735874">
    <property type="component" value="Unassembled WGS sequence"/>
</dbReference>
<comment type="caution">
    <text evidence="7">The sequence shown here is derived from an EMBL/GenBank/DDBJ whole genome shotgun (WGS) entry which is preliminary data.</text>
</comment>
<evidence type="ECO:0000313" key="7">
    <source>
        <dbReference type="EMBL" id="RAW34905.1"/>
    </source>
</evidence>
<evidence type="ECO:0000256" key="1">
    <source>
        <dbReference type="SAM" id="MobiDB-lite"/>
    </source>
</evidence>
<keyword evidence="8" id="KW-1185">Reference proteome</keyword>
<dbReference type="EMBL" id="MJFZ01000185">
    <property type="protein sequence ID" value="RAW34905.1"/>
    <property type="molecule type" value="Genomic_DNA"/>
</dbReference>
<dbReference type="EMBL" id="RCMI01000113">
    <property type="protein sequence ID" value="KAG2933586.1"/>
    <property type="molecule type" value="Genomic_DNA"/>
</dbReference>
<protein>
    <submittedName>
        <fullName evidence="7">Uncharacterized protein</fullName>
    </submittedName>
</protein>
<dbReference type="EMBL" id="RCML01000115">
    <property type="protein sequence ID" value="KAG2990559.1"/>
    <property type="molecule type" value="Genomic_DNA"/>
</dbReference>
<feature type="region of interest" description="Disordered" evidence="1">
    <location>
        <begin position="183"/>
        <end position="246"/>
    </location>
</feature>
<dbReference type="Proteomes" id="UP000251314">
    <property type="component" value="Unassembled WGS sequence"/>
</dbReference>
<evidence type="ECO:0000313" key="4">
    <source>
        <dbReference type="EMBL" id="KAG2948203.1"/>
    </source>
</evidence>
<proteinExistence type="predicted"/>
<evidence type="ECO:0000313" key="6">
    <source>
        <dbReference type="EMBL" id="KAG3224607.1"/>
    </source>
</evidence>
<dbReference type="Proteomes" id="UP000736787">
    <property type="component" value="Unassembled WGS sequence"/>
</dbReference>
<accession>A0A329SDQ2</accession>
<reference evidence="2" key="2">
    <citation type="submission" date="2018-10" db="EMBL/GenBank/DDBJ databases">
        <title>Effector identification in a new, highly contiguous assembly of the strawberry crown rot pathogen Phytophthora cactorum.</title>
        <authorList>
            <person name="Armitage A.D."/>
            <person name="Nellist C.F."/>
            <person name="Bates H."/>
            <person name="Vickerstaff R.J."/>
            <person name="Harrison R.J."/>
        </authorList>
    </citation>
    <scope>NUCLEOTIDE SEQUENCE</scope>
    <source>
        <strain evidence="2">15-7</strain>
        <strain evidence="3">4032</strain>
        <strain evidence="4">4040</strain>
        <strain evidence="5">P415</strain>
        <strain evidence="6">P421</strain>
    </source>
</reference>
<gene>
    <name evidence="7" type="ORF">PC110_g8786</name>
    <name evidence="2" type="ORF">PC113_g6315</name>
    <name evidence="3" type="ORF">PC115_g5425</name>
    <name evidence="4" type="ORF">PC117_g6198</name>
    <name evidence="5" type="ORF">PC118_g5540</name>
    <name evidence="6" type="ORF">PC129_g4754</name>
</gene>
<evidence type="ECO:0000313" key="2">
    <source>
        <dbReference type="EMBL" id="KAG2862421.1"/>
    </source>
</evidence>
<dbReference type="Proteomes" id="UP000760860">
    <property type="component" value="Unassembled WGS sequence"/>
</dbReference>
<dbReference type="EMBL" id="RCMG01000129">
    <property type="protein sequence ID" value="KAG2862421.1"/>
    <property type="molecule type" value="Genomic_DNA"/>
</dbReference>
<dbReference type="AlphaFoldDB" id="A0A329SDQ2"/>
<dbReference type="VEuPathDB" id="FungiDB:PC110_g8786"/>
<sequence length="246" mass="27290">MSAIFAPFTTLDYGGGFGHIRKYMATAECWTMKPTFDAVNAAASTSITVHVPRGKDPFKSYKPVLTELYKRMGGVQQFQIFAMYISKPGTVTCKKGPVSVAVIKDLRRKIDGISTAEEKVVQIMVYHVEILPPPSPNTEKKSQMYHSIRPYVLEEFQNDPLYAKPTEQEGESVKATKQARLAHRAAMATAAKKNQEQRGIVQTDPEVKPTAKAKKKPTPKNRGATNNKAPAKAKKHKTPTAENEQQ</sequence>
<name>A0A329SDQ2_9STRA</name>
<evidence type="ECO:0000313" key="5">
    <source>
        <dbReference type="EMBL" id="KAG2990559.1"/>
    </source>
</evidence>
<dbReference type="OrthoDB" id="129154at2759"/>
<dbReference type="PANTHER" id="PTHR34415:SF1">
    <property type="entry name" value="INTEGRASE CATALYTIC DOMAIN-CONTAINING PROTEIN"/>
    <property type="match status" value="1"/>
</dbReference>
<dbReference type="Proteomes" id="UP000774804">
    <property type="component" value="Unassembled WGS sequence"/>
</dbReference>
<evidence type="ECO:0000313" key="8">
    <source>
        <dbReference type="Proteomes" id="UP000251314"/>
    </source>
</evidence>